<evidence type="ECO:0000256" key="11">
    <source>
        <dbReference type="SAM" id="SignalP"/>
    </source>
</evidence>
<dbReference type="Pfam" id="PF13802">
    <property type="entry name" value="Gal_mutarotas_2"/>
    <property type="match status" value="1"/>
</dbReference>
<dbReference type="InterPro" id="IPR044913">
    <property type="entry name" value="P_trefoil_dom_sf"/>
</dbReference>
<dbReference type="CDD" id="cd06602">
    <property type="entry name" value="GH31_MGAM_SI_GAA"/>
    <property type="match status" value="1"/>
</dbReference>
<dbReference type="Gene3D" id="2.60.40.1180">
    <property type="entry name" value="Golgi alpha-mannosidase II"/>
    <property type="match status" value="2"/>
</dbReference>
<keyword evidence="7 10" id="KW-0326">Glycosidase</keyword>
<comment type="similarity">
    <text evidence="2 10">Belongs to the glycosyl hydrolase 31 family.</text>
</comment>
<dbReference type="InterPro" id="IPR013780">
    <property type="entry name" value="Glyco_hydro_b"/>
</dbReference>
<evidence type="ECO:0000256" key="2">
    <source>
        <dbReference type="ARBA" id="ARBA00007806"/>
    </source>
</evidence>
<dbReference type="SUPFAM" id="SSF51011">
    <property type="entry name" value="Glycosyl hydrolase domain"/>
    <property type="match status" value="1"/>
</dbReference>
<evidence type="ECO:0000256" key="8">
    <source>
        <dbReference type="ARBA" id="ARBA00041343"/>
    </source>
</evidence>
<reference evidence="13 14" key="1">
    <citation type="submission" date="2024-06" db="EMBL/GenBank/DDBJ databases">
        <authorList>
            <person name="Kraege A."/>
            <person name="Thomma B."/>
        </authorList>
    </citation>
    <scope>NUCLEOTIDE SEQUENCE [LARGE SCALE GENOMIC DNA]</scope>
</reference>
<organism evidence="13 14">
    <name type="scientific">Coccomyxa viridis</name>
    <dbReference type="NCBI Taxonomy" id="1274662"/>
    <lineage>
        <taxon>Eukaryota</taxon>
        <taxon>Viridiplantae</taxon>
        <taxon>Chlorophyta</taxon>
        <taxon>core chlorophytes</taxon>
        <taxon>Trebouxiophyceae</taxon>
        <taxon>Trebouxiophyceae incertae sedis</taxon>
        <taxon>Coccomyxaceae</taxon>
        <taxon>Coccomyxa</taxon>
    </lineage>
</organism>
<evidence type="ECO:0000256" key="1">
    <source>
        <dbReference type="ARBA" id="ARBA00004370"/>
    </source>
</evidence>
<dbReference type="CDD" id="cd00111">
    <property type="entry name" value="Trefoil"/>
    <property type="match status" value="1"/>
</dbReference>
<comment type="caution">
    <text evidence="9">Lacks conserved residue(s) required for the propagation of feature annotation.</text>
</comment>
<keyword evidence="5 9" id="KW-1015">Disulfide bond</keyword>
<feature type="disulfide bond" evidence="9">
    <location>
        <begin position="36"/>
        <end position="51"/>
    </location>
</feature>
<sequence length="1081" mass="120450">MRGRIAFLCLVAIRGVIALPAPDGTSCDPIGPRKDCGYLGIVKKACQAKGCCWLPLVDLDDPIRGGPQLEQPACFYTNTLPSVYQATDVNRTKTSTEALLELKQATHPELGPDIKTLKLTVETKVPDLLHVKITDAANKRWEVPEQLLAKSAEQIKEAGDAKEPYKYVYKQQDDPFSFEIIRSGNQHSSEPIWNTTGTRFIYKEQYLEITSWAPRTSAMYGLGERISTGGLQLKRNGKPMALWNRDCTDYPDLNLYGSHPFLLEVRPDGSAHGVLLWSSNGMDAVVTDEYVSFRVTGGVLDMYFFLGPTPMEVLEQYTRMFGRPALPPIWALGFHQSKYGYSSIWEMQEVVDNYTKANIPLDVMWGDIDYMERWRDFTFDPVNFPLTALQEFVERLHNSSRRFVPILDPGIPVLPGYAPYDEGIERDIFIRDVTGQPYIGEVWPGAVHFPDFLNPKAEQWWLDMVADFYEKVPFDGLWVDMNEASNFCTGHVCEMPPDGLMDFVDPSVGKPFFTFGTEPPACQLQCWSLEPYLKQWLLQEEATRNMPAKGATGAFLGSLVKGVATTIGARPWQETDLEQSTWNQFLKADAPPYAIANNNVRLPLSFRAIPVTARHYDGSLQYDAHNIYGLSQAAATHRALNAIYKGKRRPFVLTRSTFVGSSGWAAHWTGDNAATWDDLLWSVTGVLDAGLLGMPMIGADICGFLGIVTEELCARWISVGAFYPFPRDHSDLMSGYQELYRWPKVAEAARYALGIRYSLLPYLYTSFRNTASHGCPLARAVMLGWPWDPLAKGVDRQWTMGDAVLITPVMEQGEDTVVAYFPSGTWYSLTGHPMVDAPEKGETLELDMPLGVVGVHVLGGSIVPMQACPPYNISLSDVSGAYREPKLTTFETSKTPLTLLVAFPKHSESEHRPKVMRCGHKPPEETALTGSASGAWVAWGQLFIDTGEEQEMEERGEYVNFRAEVQPSGNGILTGTFSSSGEWHAADMTECAKALPWPVLDRVRMLGLPGKIDKGSVTFEIMTPGKIHPLRTIPVKASKVKQGDAEMGEVIVEGIGHRLECPEGIRLSWKLLKSSDHGEEL</sequence>
<keyword evidence="11" id="KW-0732">Signal</keyword>
<comment type="caution">
    <text evidence="13">The sequence shown here is derived from an EMBL/GenBank/DDBJ whole genome shotgun (WGS) entry which is preliminary data.</text>
</comment>
<proteinExistence type="inferred from homology"/>
<dbReference type="InterPro" id="IPR011013">
    <property type="entry name" value="Gal_mutarotase_sf_dom"/>
</dbReference>
<name>A0ABP1G4U3_9CHLO</name>
<dbReference type="SMART" id="SM00018">
    <property type="entry name" value="PD"/>
    <property type="match status" value="1"/>
</dbReference>
<dbReference type="Gene3D" id="2.60.40.1760">
    <property type="entry name" value="glycosyl hydrolase (family 31)"/>
    <property type="match status" value="1"/>
</dbReference>
<dbReference type="Pfam" id="PF21365">
    <property type="entry name" value="Glyco_hydro_31_3rd"/>
    <property type="match status" value="1"/>
</dbReference>
<keyword evidence="14" id="KW-1185">Reference proteome</keyword>
<dbReference type="InterPro" id="IPR000322">
    <property type="entry name" value="Glyco_hydro_31_TIM"/>
</dbReference>
<evidence type="ECO:0000256" key="5">
    <source>
        <dbReference type="ARBA" id="ARBA00023157"/>
    </source>
</evidence>
<dbReference type="Pfam" id="PF01055">
    <property type="entry name" value="Glyco_hydro_31_2nd"/>
    <property type="match status" value="1"/>
</dbReference>
<dbReference type="PANTHER" id="PTHR22762">
    <property type="entry name" value="ALPHA-GLUCOSIDASE"/>
    <property type="match status" value="1"/>
</dbReference>
<evidence type="ECO:0000256" key="3">
    <source>
        <dbReference type="ARBA" id="ARBA00022801"/>
    </source>
</evidence>
<dbReference type="PANTHER" id="PTHR22762:SF133">
    <property type="entry name" value="P-TYPE DOMAIN-CONTAINING PROTEIN"/>
    <property type="match status" value="1"/>
</dbReference>
<evidence type="ECO:0000256" key="6">
    <source>
        <dbReference type="ARBA" id="ARBA00023180"/>
    </source>
</evidence>
<dbReference type="Pfam" id="PF00088">
    <property type="entry name" value="Trefoil"/>
    <property type="match status" value="1"/>
</dbReference>
<dbReference type="InterPro" id="IPR017853">
    <property type="entry name" value="GH"/>
</dbReference>
<feature type="signal peptide" evidence="11">
    <location>
        <begin position="1"/>
        <end position="18"/>
    </location>
</feature>
<feature type="domain" description="P-type" evidence="12">
    <location>
        <begin position="25"/>
        <end position="78"/>
    </location>
</feature>
<feature type="chain" id="PRO_5045630503" description="Maltase" evidence="11">
    <location>
        <begin position="19"/>
        <end position="1081"/>
    </location>
</feature>
<evidence type="ECO:0000256" key="7">
    <source>
        <dbReference type="ARBA" id="ARBA00023295"/>
    </source>
</evidence>
<dbReference type="Gene3D" id="3.20.20.80">
    <property type="entry name" value="Glycosidases"/>
    <property type="match status" value="2"/>
</dbReference>
<keyword evidence="4" id="KW-0472">Membrane</keyword>
<protein>
    <recommendedName>
        <fullName evidence="8">Maltase</fullName>
    </recommendedName>
</protein>
<dbReference type="InterPro" id="IPR030458">
    <property type="entry name" value="Glyco_hydro_31_AS"/>
</dbReference>
<dbReference type="SUPFAM" id="SSF57492">
    <property type="entry name" value="Trefoil"/>
    <property type="match status" value="1"/>
</dbReference>
<evidence type="ECO:0000259" key="12">
    <source>
        <dbReference type="PROSITE" id="PS51448"/>
    </source>
</evidence>
<dbReference type="InterPro" id="IPR048395">
    <property type="entry name" value="Glyco_hydro_31_C"/>
</dbReference>
<keyword evidence="3 10" id="KW-0378">Hydrolase</keyword>
<dbReference type="SUPFAM" id="SSF74650">
    <property type="entry name" value="Galactose mutarotase-like"/>
    <property type="match status" value="1"/>
</dbReference>
<evidence type="ECO:0000313" key="13">
    <source>
        <dbReference type="EMBL" id="CAL5227149.1"/>
    </source>
</evidence>
<dbReference type="SUPFAM" id="SSF51445">
    <property type="entry name" value="(Trans)glycosidases"/>
    <property type="match status" value="1"/>
</dbReference>
<dbReference type="EMBL" id="CAXHTA020000017">
    <property type="protein sequence ID" value="CAL5227149.1"/>
    <property type="molecule type" value="Genomic_DNA"/>
</dbReference>
<evidence type="ECO:0000256" key="9">
    <source>
        <dbReference type="PROSITE-ProRule" id="PRU00779"/>
    </source>
</evidence>
<gene>
    <name evidence="13" type="primary">g10062</name>
    <name evidence="13" type="ORF">VP750_LOCUS9055</name>
</gene>
<dbReference type="InterPro" id="IPR000519">
    <property type="entry name" value="P_trefoil_dom"/>
</dbReference>
<dbReference type="Gene3D" id="4.10.110.10">
    <property type="entry name" value="Spasmolytic Protein, domain 1"/>
    <property type="match status" value="1"/>
</dbReference>
<keyword evidence="6" id="KW-0325">Glycoprotein</keyword>
<comment type="subcellular location">
    <subcellularLocation>
        <location evidence="1">Membrane</location>
    </subcellularLocation>
</comment>
<dbReference type="PROSITE" id="PS51448">
    <property type="entry name" value="P_TREFOIL_2"/>
    <property type="match status" value="1"/>
</dbReference>
<accession>A0ABP1G4U3</accession>
<evidence type="ECO:0000313" key="14">
    <source>
        <dbReference type="Proteomes" id="UP001497392"/>
    </source>
</evidence>
<dbReference type="PROSITE" id="PS00129">
    <property type="entry name" value="GLYCOSYL_HYDROL_F31_1"/>
    <property type="match status" value="1"/>
</dbReference>
<evidence type="ECO:0000256" key="10">
    <source>
        <dbReference type="RuleBase" id="RU361185"/>
    </source>
</evidence>
<evidence type="ECO:0000256" key="4">
    <source>
        <dbReference type="ARBA" id="ARBA00023136"/>
    </source>
</evidence>
<dbReference type="InterPro" id="IPR025887">
    <property type="entry name" value="Glyco_hydro_31_N_dom"/>
</dbReference>
<dbReference type="CDD" id="cd14752">
    <property type="entry name" value="GH31_N"/>
    <property type="match status" value="1"/>
</dbReference>
<dbReference type="Proteomes" id="UP001497392">
    <property type="component" value="Unassembled WGS sequence"/>
</dbReference>